<dbReference type="FunCoup" id="A0A317ZJQ7">
    <property type="interactions" value="41"/>
</dbReference>
<keyword evidence="2" id="KW-1185">Reference proteome</keyword>
<protein>
    <recommendedName>
        <fullName evidence="3">Transposase IS200-like domain-containing protein</fullName>
    </recommendedName>
</protein>
<sequence>MKGKLPRLNSAYYRGQAYIFWTHTTDRRRRFDLDKAFHFRFREMLLHTCLRYRLATPVYCIMPDHIHLLWIGLDNAKSDQLKATSFMRKYFGRHIAPVRWQEQAHDHVVREEERQSGCYGDTIHYILRNPVRAGLVEKWEDYPYIGAMLPGYPDLDRRDPGFHDRFWRLVEKESS</sequence>
<comment type="caution">
    <text evidence="1">The sequence shown here is derived from an EMBL/GenBank/DDBJ whole genome shotgun (WGS) entry which is preliminary data.</text>
</comment>
<dbReference type="AlphaFoldDB" id="A0A317ZJQ7"/>
<accession>A0A317ZJQ7</accession>
<dbReference type="Gene3D" id="3.30.70.1290">
    <property type="entry name" value="Transposase IS200-like"/>
    <property type="match status" value="1"/>
</dbReference>
<dbReference type="PANTHER" id="PTHR36966">
    <property type="entry name" value="REP-ASSOCIATED TYROSINE TRANSPOSASE"/>
    <property type="match status" value="1"/>
</dbReference>
<organism evidence="1 2">
    <name type="scientific">Coraliomargarita sinensis</name>
    <dbReference type="NCBI Taxonomy" id="2174842"/>
    <lineage>
        <taxon>Bacteria</taxon>
        <taxon>Pseudomonadati</taxon>
        <taxon>Verrucomicrobiota</taxon>
        <taxon>Opitutia</taxon>
        <taxon>Puniceicoccales</taxon>
        <taxon>Coraliomargaritaceae</taxon>
        <taxon>Coraliomargarita</taxon>
    </lineage>
</organism>
<dbReference type="GO" id="GO:0006313">
    <property type="term" value="P:DNA transposition"/>
    <property type="evidence" value="ECO:0007669"/>
    <property type="project" value="InterPro"/>
</dbReference>
<evidence type="ECO:0000313" key="2">
    <source>
        <dbReference type="Proteomes" id="UP000247099"/>
    </source>
</evidence>
<dbReference type="GO" id="GO:0004803">
    <property type="term" value="F:transposase activity"/>
    <property type="evidence" value="ECO:0007669"/>
    <property type="project" value="InterPro"/>
</dbReference>
<dbReference type="GO" id="GO:0043565">
    <property type="term" value="F:sequence-specific DNA binding"/>
    <property type="evidence" value="ECO:0007669"/>
    <property type="project" value="TreeGrafter"/>
</dbReference>
<dbReference type="EMBL" id="QHJQ01000004">
    <property type="protein sequence ID" value="PXA04453.1"/>
    <property type="molecule type" value="Genomic_DNA"/>
</dbReference>
<evidence type="ECO:0000313" key="1">
    <source>
        <dbReference type="EMBL" id="PXA04453.1"/>
    </source>
</evidence>
<dbReference type="SUPFAM" id="SSF143422">
    <property type="entry name" value="Transposase IS200-like"/>
    <property type="match status" value="1"/>
</dbReference>
<dbReference type="InParanoid" id="A0A317ZJQ7"/>
<reference evidence="1 2" key="1">
    <citation type="submission" date="2018-05" db="EMBL/GenBank/DDBJ databases">
        <title>Coraliomargarita sinensis sp. nov., isolated from a marine solar saltern.</title>
        <authorList>
            <person name="Zhou L.Y."/>
        </authorList>
    </citation>
    <scope>NUCLEOTIDE SEQUENCE [LARGE SCALE GENOMIC DNA]</scope>
    <source>
        <strain evidence="1 2">WN38</strain>
    </source>
</reference>
<proteinExistence type="predicted"/>
<dbReference type="InterPro" id="IPR036515">
    <property type="entry name" value="Transposase_17_sf"/>
</dbReference>
<name>A0A317ZJQ7_9BACT</name>
<dbReference type="PANTHER" id="PTHR36966:SF1">
    <property type="entry name" value="REP-ASSOCIATED TYROSINE TRANSPOSASE"/>
    <property type="match status" value="1"/>
</dbReference>
<dbReference type="InterPro" id="IPR052715">
    <property type="entry name" value="RAYT_transposase"/>
</dbReference>
<dbReference type="Proteomes" id="UP000247099">
    <property type="component" value="Unassembled WGS sequence"/>
</dbReference>
<gene>
    <name evidence="1" type="ORF">DDZ13_07955</name>
</gene>
<evidence type="ECO:0008006" key="3">
    <source>
        <dbReference type="Google" id="ProtNLM"/>
    </source>
</evidence>